<dbReference type="RefSeq" id="WP_377241116.1">
    <property type="nucleotide sequence ID" value="NZ_JBHLXP010000001.1"/>
</dbReference>
<dbReference type="InterPro" id="IPR029787">
    <property type="entry name" value="Nucleotide_cyclase"/>
</dbReference>
<keyword evidence="4" id="KW-0732">Signal</keyword>
<dbReference type="InterPro" id="IPR011123">
    <property type="entry name" value="Y_Y_Y"/>
</dbReference>
<dbReference type="SMART" id="SM00267">
    <property type="entry name" value="GGDEF"/>
    <property type="match status" value="1"/>
</dbReference>
<keyword evidence="3" id="KW-1133">Transmembrane helix</keyword>
<dbReference type="PANTHER" id="PTHR45138">
    <property type="entry name" value="REGULATORY COMPONENTS OF SENSORY TRANSDUCTION SYSTEM"/>
    <property type="match status" value="1"/>
</dbReference>
<feature type="signal peptide" evidence="4">
    <location>
        <begin position="1"/>
        <end position="22"/>
    </location>
</feature>
<feature type="transmembrane region" description="Helical" evidence="3">
    <location>
        <begin position="750"/>
        <end position="771"/>
    </location>
</feature>
<feature type="domain" description="GGDEF" evidence="5">
    <location>
        <begin position="854"/>
        <end position="983"/>
    </location>
</feature>
<dbReference type="InterPro" id="IPR011110">
    <property type="entry name" value="Reg_prop"/>
</dbReference>
<dbReference type="Pfam" id="PF07494">
    <property type="entry name" value="Reg_prop"/>
    <property type="match status" value="3"/>
</dbReference>
<evidence type="ECO:0000256" key="4">
    <source>
        <dbReference type="SAM" id="SignalP"/>
    </source>
</evidence>
<sequence length="983" mass="108190">MQWIFLTLLLGISALLASSAQAVTPLHDYFRESWTTRDGLPHNTINNIHQSGDGYLWLATWEGAARYDGRSFTIFGRDSVTGLPDVGVRTFFREQDGSMLVAGARGGFSRVSKGNWQRFPPLGYLINDLLRDSSGQLWFATEGGGVVRQLADGQYQRFGVQDGLMVRVIYKLLQDRAGMLWFATLQGIYRLDPKAAEPKFEKVSLLAGAPDIKAFMLALDAQGQLLVGSEQGLFRLNGQQFALVHPALANVAVTALHVLPDGQIWIGTINQGVQRVSTLGYEQLGVQDGLPNNRVLSIFQDTEQSIWVGTNAGLYRLRETPFTNLTQQQGLVDNYVRTVLEHSDGSVWIGSAGGLDRWVAGKLESVALDAGVSVLSLAEGENGEIWVGTYGDGVYRIRQGKVIERYDRSNGLASNEVRAIALAGDRVFFGTSGGLNMLSQQQISTLTTADGLPGLFVSALYYQPPAQERAGQLWIGTGTGAAVWSDGAIRPVDLHSQEQAEYVFDFYHSPGTDWLWLATDRGLVRYDQQKNQLRLVGRAAGLPVDKIFSVLADSAGAFWLSSNRGIVRISQSEANAVADGEQATLGNTDMFGEADGMLSSQCNGGSVPAATLRHDGTLWFATSQGVATVDPSRLAQFSLKPPPVVVQQLSADGREVPLQRATLPAGTLRVVFQFAGLSYVMPSRILYRTQLQGFEQDWVERGTANHAEYTNLPPGDYRLLVSAAYPESDWNTEVARVEFTVLPLFWQKGWVQTLAVLLILCTVFGFVRWRLYRLSQSELRLKLQVAGKTTELLAQAQSLRQAVTEKTQLAEQLQLQAQAFAAQAREDGLTGLANRRAFDEQLAFEFSRALRSGQPLCLVMLDIDHFKTINDRWSHQAGDLVLQQLAQLLRQQVRDIDRIARWGGEEFALLLPQTDLTHAVEICQRIRLAIAALDFSADVPGLQVTASFGVAQHDDVGSYDKLLSRADQLLYQAKAQGRNRVCS</sequence>
<dbReference type="InterPro" id="IPR013783">
    <property type="entry name" value="Ig-like_fold"/>
</dbReference>
<proteinExistence type="predicted"/>
<dbReference type="Gene3D" id="2.60.40.10">
    <property type="entry name" value="Immunoglobulins"/>
    <property type="match status" value="1"/>
</dbReference>
<protein>
    <recommendedName>
        <fullName evidence="1">diguanylate cyclase</fullName>
        <ecNumber evidence="1">2.7.7.65</ecNumber>
    </recommendedName>
</protein>
<dbReference type="SUPFAM" id="SSF50998">
    <property type="entry name" value="Quinoprotein alcohol dehydrogenase-like"/>
    <property type="match status" value="1"/>
</dbReference>
<comment type="caution">
    <text evidence="6">The sequence shown here is derived from an EMBL/GenBank/DDBJ whole genome shotgun (WGS) entry which is preliminary data.</text>
</comment>
<dbReference type="InterPro" id="IPR015943">
    <property type="entry name" value="WD40/YVTN_repeat-like_dom_sf"/>
</dbReference>
<dbReference type="GO" id="GO:0052621">
    <property type="term" value="F:diguanylate cyclase activity"/>
    <property type="evidence" value="ECO:0007669"/>
    <property type="project" value="UniProtKB-EC"/>
</dbReference>
<feature type="chain" id="PRO_5045612254" description="diguanylate cyclase" evidence="4">
    <location>
        <begin position="23"/>
        <end position="983"/>
    </location>
</feature>
<dbReference type="InterPro" id="IPR011047">
    <property type="entry name" value="Quinoprotein_ADH-like_sf"/>
</dbReference>
<dbReference type="Pfam" id="PF07495">
    <property type="entry name" value="Y_Y_Y"/>
    <property type="match status" value="1"/>
</dbReference>
<dbReference type="SUPFAM" id="SSF55073">
    <property type="entry name" value="Nucleotide cyclase"/>
    <property type="match status" value="1"/>
</dbReference>
<dbReference type="InterPro" id="IPR000160">
    <property type="entry name" value="GGDEF_dom"/>
</dbReference>
<dbReference type="EC" id="2.7.7.65" evidence="1"/>
<dbReference type="CDD" id="cd01949">
    <property type="entry name" value="GGDEF"/>
    <property type="match status" value="1"/>
</dbReference>
<dbReference type="PROSITE" id="PS50887">
    <property type="entry name" value="GGDEF"/>
    <property type="match status" value="1"/>
</dbReference>
<comment type="catalytic activity">
    <reaction evidence="2">
        <text>2 GTP = 3',3'-c-di-GMP + 2 diphosphate</text>
        <dbReference type="Rhea" id="RHEA:24898"/>
        <dbReference type="ChEBI" id="CHEBI:33019"/>
        <dbReference type="ChEBI" id="CHEBI:37565"/>
        <dbReference type="ChEBI" id="CHEBI:58805"/>
        <dbReference type="EC" id="2.7.7.65"/>
    </reaction>
</comment>
<dbReference type="PANTHER" id="PTHR45138:SF9">
    <property type="entry name" value="DIGUANYLATE CYCLASE DGCM-RELATED"/>
    <property type="match status" value="1"/>
</dbReference>
<reference evidence="6 7" key="1">
    <citation type="submission" date="2024-09" db="EMBL/GenBank/DDBJ databases">
        <authorList>
            <person name="Sun Q."/>
            <person name="Mori K."/>
        </authorList>
    </citation>
    <scope>NUCLEOTIDE SEQUENCE [LARGE SCALE GENOMIC DNA]</scope>
    <source>
        <strain evidence="6 7">KCTC 23315</strain>
    </source>
</reference>
<dbReference type="Proteomes" id="UP001589813">
    <property type="component" value="Unassembled WGS sequence"/>
</dbReference>
<evidence type="ECO:0000259" key="5">
    <source>
        <dbReference type="PROSITE" id="PS50887"/>
    </source>
</evidence>
<keyword evidence="6" id="KW-0548">Nucleotidyltransferase</keyword>
<dbReference type="Gene3D" id="2.130.10.10">
    <property type="entry name" value="YVTN repeat-like/Quinoprotein amine dehydrogenase"/>
    <property type="match status" value="3"/>
</dbReference>
<keyword evidence="3" id="KW-0812">Transmembrane</keyword>
<evidence type="ECO:0000313" key="6">
    <source>
        <dbReference type="EMBL" id="MFC0047656.1"/>
    </source>
</evidence>
<keyword evidence="7" id="KW-1185">Reference proteome</keyword>
<dbReference type="Pfam" id="PF00990">
    <property type="entry name" value="GGDEF"/>
    <property type="match status" value="1"/>
</dbReference>
<keyword evidence="6" id="KW-0808">Transferase</keyword>
<dbReference type="Gene3D" id="3.30.70.270">
    <property type="match status" value="1"/>
</dbReference>
<keyword evidence="3" id="KW-0472">Membrane</keyword>
<evidence type="ECO:0000256" key="1">
    <source>
        <dbReference type="ARBA" id="ARBA00012528"/>
    </source>
</evidence>
<organism evidence="6 7">
    <name type="scientific">Rheinheimera tilapiae</name>
    <dbReference type="NCBI Taxonomy" id="875043"/>
    <lineage>
        <taxon>Bacteria</taxon>
        <taxon>Pseudomonadati</taxon>
        <taxon>Pseudomonadota</taxon>
        <taxon>Gammaproteobacteria</taxon>
        <taxon>Chromatiales</taxon>
        <taxon>Chromatiaceae</taxon>
        <taxon>Rheinheimera</taxon>
    </lineage>
</organism>
<dbReference type="InterPro" id="IPR050469">
    <property type="entry name" value="Diguanylate_Cyclase"/>
</dbReference>
<gene>
    <name evidence="6" type="ORF">ACFFJP_05080</name>
</gene>
<accession>A0ABV6B9W4</accession>
<evidence type="ECO:0000256" key="2">
    <source>
        <dbReference type="ARBA" id="ARBA00034247"/>
    </source>
</evidence>
<evidence type="ECO:0000256" key="3">
    <source>
        <dbReference type="SAM" id="Phobius"/>
    </source>
</evidence>
<evidence type="ECO:0000313" key="7">
    <source>
        <dbReference type="Proteomes" id="UP001589813"/>
    </source>
</evidence>
<name>A0ABV6B9W4_9GAMM</name>
<dbReference type="EMBL" id="JBHLXP010000001">
    <property type="protein sequence ID" value="MFC0047656.1"/>
    <property type="molecule type" value="Genomic_DNA"/>
</dbReference>
<dbReference type="SUPFAM" id="SSF63829">
    <property type="entry name" value="Calcium-dependent phosphotriesterase"/>
    <property type="match status" value="2"/>
</dbReference>
<dbReference type="NCBIfam" id="TIGR00254">
    <property type="entry name" value="GGDEF"/>
    <property type="match status" value="1"/>
</dbReference>
<dbReference type="InterPro" id="IPR043128">
    <property type="entry name" value="Rev_trsase/Diguanyl_cyclase"/>
</dbReference>